<dbReference type="GO" id="GO:0003700">
    <property type="term" value="F:DNA-binding transcription factor activity"/>
    <property type="evidence" value="ECO:0007669"/>
    <property type="project" value="TreeGrafter"/>
</dbReference>
<dbReference type="PROSITE" id="PS50977">
    <property type="entry name" value="HTH_TETR_2"/>
    <property type="match status" value="1"/>
</dbReference>
<evidence type="ECO:0000256" key="1">
    <source>
        <dbReference type="ARBA" id="ARBA00023015"/>
    </source>
</evidence>
<dbReference type="PROSITE" id="PS01081">
    <property type="entry name" value="HTH_TETR_1"/>
    <property type="match status" value="1"/>
</dbReference>
<dbReference type="PANTHER" id="PTHR30055">
    <property type="entry name" value="HTH-TYPE TRANSCRIPTIONAL REGULATOR RUTR"/>
    <property type="match status" value="1"/>
</dbReference>
<dbReference type="RefSeq" id="WP_243726876.1">
    <property type="nucleotide sequence ID" value="NZ_SLWS01000003.1"/>
</dbReference>
<proteinExistence type="predicted"/>
<accession>A0A4R2JNE3</accession>
<evidence type="ECO:0000256" key="3">
    <source>
        <dbReference type="ARBA" id="ARBA00023163"/>
    </source>
</evidence>
<comment type="caution">
    <text evidence="6">The sequence shown here is derived from an EMBL/GenBank/DDBJ whole genome shotgun (WGS) entry which is preliminary data.</text>
</comment>
<dbReference type="Gene3D" id="1.10.357.10">
    <property type="entry name" value="Tetracycline Repressor, domain 2"/>
    <property type="match status" value="1"/>
</dbReference>
<evidence type="ECO:0000259" key="5">
    <source>
        <dbReference type="PROSITE" id="PS50977"/>
    </source>
</evidence>
<dbReference type="AlphaFoldDB" id="A0A4R2JNE3"/>
<evidence type="ECO:0000313" key="6">
    <source>
        <dbReference type="EMBL" id="TCO60844.1"/>
    </source>
</evidence>
<keyword evidence="2 4" id="KW-0238">DNA-binding</keyword>
<dbReference type="Proteomes" id="UP000295680">
    <property type="component" value="Unassembled WGS sequence"/>
</dbReference>
<dbReference type="InterPro" id="IPR023772">
    <property type="entry name" value="DNA-bd_HTH_TetR-type_CS"/>
</dbReference>
<keyword evidence="3" id="KW-0804">Transcription</keyword>
<keyword evidence="7" id="KW-1185">Reference proteome</keyword>
<dbReference type="SUPFAM" id="SSF46689">
    <property type="entry name" value="Homeodomain-like"/>
    <property type="match status" value="1"/>
</dbReference>
<dbReference type="GO" id="GO:0000976">
    <property type="term" value="F:transcription cis-regulatory region binding"/>
    <property type="evidence" value="ECO:0007669"/>
    <property type="project" value="TreeGrafter"/>
</dbReference>
<dbReference type="PANTHER" id="PTHR30055:SF234">
    <property type="entry name" value="HTH-TYPE TRANSCRIPTIONAL REGULATOR BETI"/>
    <property type="match status" value="1"/>
</dbReference>
<dbReference type="Pfam" id="PF00440">
    <property type="entry name" value="TetR_N"/>
    <property type="match status" value="1"/>
</dbReference>
<sequence>MLRELKKERTRRALSAVAIEMFLADGFDQVSVADIAAAAEVSKPTLFRYFATKEDLVLHRFADHIGEPARTVRERDPARSPLSALHHHFQAGLDRRDPVTGLCDRPDVLAFHRLVFTTPSLASRLADLETHDVDQLTSALDGTLMARLVATQIVAVLKTLARENWRGLADGRTADSLYPEATVAAAEAFSLLSDGAGSRGY</sequence>
<gene>
    <name evidence="6" type="ORF">EV192_103425</name>
</gene>
<protein>
    <submittedName>
        <fullName evidence="6">TetR family transcriptional regulator</fullName>
    </submittedName>
</protein>
<dbReference type="InterPro" id="IPR009057">
    <property type="entry name" value="Homeodomain-like_sf"/>
</dbReference>
<evidence type="ECO:0000313" key="7">
    <source>
        <dbReference type="Proteomes" id="UP000295680"/>
    </source>
</evidence>
<keyword evidence="1" id="KW-0805">Transcription regulation</keyword>
<feature type="DNA-binding region" description="H-T-H motif" evidence="4">
    <location>
        <begin position="31"/>
        <end position="50"/>
    </location>
</feature>
<dbReference type="InterPro" id="IPR050109">
    <property type="entry name" value="HTH-type_TetR-like_transc_reg"/>
</dbReference>
<dbReference type="PRINTS" id="PR00455">
    <property type="entry name" value="HTHTETR"/>
</dbReference>
<reference evidence="6 7" key="1">
    <citation type="submission" date="2019-03" db="EMBL/GenBank/DDBJ databases">
        <title>Genomic Encyclopedia of Type Strains, Phase IV (KMG-IV): sequencing the most valuable type-strain genomes for metagenomic binning, comparative biology and taxonomic classification.</title>
        <authorList>
            <person name="Goeker M."/>
        </authorList>
    </citation>
    <scope>NUCLEOTIDE SEQUENCE [LARGE SCALE GENOMIC DNA]</scope>
    <source>
        <strain evidence="6 7">DSM 45934</strain>
    </source>
</reference>
<name>A0A4R2JNE3_9PSEU</name>
<feature type="domain" description="HTH tetR-type" evidence="5">
    <location>
        <begin position="8"/>
        <end position="68"/>
    </location>
</feature>
<evidence type="ECO:0000256" key="4">
    <source>
        <dbReference type="PROSITE-ProRule" id="PRU00335"/>
    </source>
</evidence>
<dbReference type="InterPro" id="IPR001647">
    <property type="entry name" value="HTH_TetR"/>
</dbReference>
<dbReference type="EMBL" id="SLWS01000003">
    <property type="protein sequence ID" value="TCO60844.1"/>
    <property type="molecule type" value="Genomic_DNA"/>
</dbReference>
<organism evidence="6 7">
    <name type="scientific">Actinocrispum wychmicini</name>
    <dbReference type="NCBI Taxonomy" id="1213861"/>
    <lineage>
        <taxon>Bacteria</taxon>
        <taxon>Bacillati</taxon>
        <taxon>Actinomycetota</taxon>
        <taxon>Actinomycetes</taxon>
        <taxon>Pseudonocardiales</taxon>
        <taxon>Pseudonocardiaceae</taxon>
        <taxon>Actinocrispum</taxon>
    </lineage>
</organism>
<evidence type="ECO:0000256" key="2">
    <source>
        <dbReference type="ARBA" id="ARBA00023125"/>
    </source>
</evidence>